<evidence type="ECO:0000313" key="2">
    <source>
        <dbReference type="Proteomes" id="UP001165042"/>
    </source>
</evidence>
<reference evidence="1" key="1">
    <citation type="submission" date="2023-02" db="EMBL/GenBank/DDBJ databases">
        <title>Actinokineospora globicatena NBRC 15670.</title>
        <authorList>
            <person name="Ichikawa N."/>
            <person name="Sato H."/>
            <person name="Tonouchi N."/>
        </authorList>
    </citation>
    <scope>NUCLEOTIDE SEQUENCE</scope>
    <source>
        <strain evidence="1">NBRC 15670</strain>
    </source>
</reference>
<keyword evidence="2" id="KW-1185">Reference proteome</keyword>
<dbReference type="RefSeq" id="WP_285612023.1">
    <property type="nucleotide sequence ID" value="NZ_BSSD01000007.1"/>
</dbReference>
<gene>
    <name evidence="1" type="ORF">Aglo03_45480</name>
</gene>
<dbReference type="AlphaFoldDB" id="A0A9W6QQC1"/>
<accession>A0A9W6QQC1</accession>
<evidence type="ECO:0008006" key="3">
    <source>
        <dbReference type="Google" id="ProtNLM"/>
    </source>
</evidence>
<organism evidence="1 2">
    <name type="scientific">Actinokineospora globicatena</name>
    <dbReference type="NCBI Taxonomy" id="103729"/>
    <lineage>
        <taxon>Bacteria</taxon>
        <taxon>Bacillati</taxon>
        <taxon>Actinomycetota</taxon>
        <taxon>Actinomycetes</taxon>
        <taxon>Pseudonocardiales</taxon>
        <taxon>Pseudonocardiaceae</taxon>
        <taxon>Actinokineospora</taxon>
    </lineage>
</organism>
<comment type="caution">
    <text evidence="1">The sequence shown here is derived from an EMBL/GenBank/DDBJ whole genome shotgun (WGS) entry which is preliminary data.</text>
</comment>
<sequence>MSVIERRWVLAFDASCGKCRKVSAAVERACDGKLEVLPLTHPDVAGWRARAFTDAPWEPTLLLVEGDRVRGWHGRAMTVPLVRMLGVRASLRVVGALGELRYSTAEGGVGRQRFLRLGAGVAIATGLVATGSVPAFAASDDAKARAWVAANRGSLPITFDEITAYPIAYRKAILASLSPAERSALWSEQVNRYRLTHPDLTAEQRAFLDEALAVAGRSETFQDEASEEVAAQLTRLHDEGIRVLGFHQAASLLAVFGPAEQVAVAAGALNGCTCNKLDDWCAWGYHCRDGSCGQTPQGCGTYYGQPCNGLCYD</sequence>
<name>A0A9W6QQC1_9PSEU</name>
<dbReference type="NCBIfam" id="NF033852">
    <property type="entry name" value="fulvocin_rel"/>
    <property type="match status" value="1"/>
</dbReference>
<protein>
    <recommendedName>
        <fullName evidence="3">Bacteriocin fulvocin C-related protein</fullName>
    </recommendedName>
</protein>
<proteinExistence type="predicted"/>
<dbReference type="Proteomes" id="UP001165042">
    <property type="component" value="Unassembled WGS sequence"/>
</dbReference>
<evidence type="ECO:0000313" key="1">
    <source>
        <dbReference type="EMBL" id="GLW93732.1"/>
    </source>
</evidence>
<dbReference type="EMBL" id="BSSD01000007">
    <property type="protein sequence ID" value="GLW93732.1"/>
    <property type="molecule type" value="Genomic_DNA"/>
</dbReference>